<dbReference type="EMBL" id="WUMK01000005">
    <property type="protein sequence ID" value="MXN46466.1"/>
    <property type="molecule type" value="Genomic_DNA"/>
</dbReference>
<dbReference type="PANTHER" id="PTHR43611:SF3">
    <property type="entry name" value="FLAVIN MONONUCLEOTIDE HYDROLASE 1, CHLOROPLATIC"/>
    <property type="match status" value="1"/>
</dbReference>
<organism evidence="1 2">
    <name type="scientific">Shinella kummerowiae</name>
    <dbReference type="NCBI Taxonomy" id="417745"/>
    <lineage>
        <taxon>Bacteria</taxon>
        <taxon>Pseudomonadati</taxon>
        <taxon>Pseudomonadota</taxon>
        <taxon>Alphaproteobacteria</taxon>
        <taxon>Hyphomicrobiales</taxon>
        <taxon>Rhizobiaceae</taxon>
        <taxon>Shinella</taxon>
    </lineage>
</organism>
<comment type="caution">
    <text evidence="1">The sequence shown here is derived from an EMBL/GenBank/DDBJ whole genome shotgun (WGS) entry which is preliminary data.</text>
</comment>
<protein>
    <submittedName>
        <fullName evidence="1">HAD-IA family hydrolase</fullName>
    </submittedName>
</protein>
<dbReference type="SFLD" id="SFLDG01129">
    <property type="entry name" value="C1.5:_HAD__Beta-PGM__Phosphata"/>
    <property type="match status" value="1"/>
</dbReference>
<dbReference type="GO" id="GO:0016787">
    <property type="term" value="F:hydrolase activity"/>
    <property type="evidence" value="ECO:0007669"/>
    <property type="project" value="UniProtKB-KW"/>
</dbReference>
<dbReference type="InterPro" id="IPR023198">
    <property type="entry name" value="PGP-like_dom2"/>
</dbReference>
<proteinExistence type="predicted"/>
<dbReference type="Gene3D" id="3.40.50.1000">
    <property type="entry name" value="HAD superfamily/HAD-like"/>
    <property type="match status" value="1"/>
</dbReference>
<dbReference type="InterPro" id="IPR006439">
    <property type="entry name" value="HAD-SF_hydro_IA"/>
</dbReference>
<name>A0A6N8SGN8_9HYPH</name>
<dbReference type="Gene3D" id="1.10.150.240">
    <property type="entry name" value="Putative phosphatase, domain 2"/>
    <property type="match status" value="1"/>
</dbReference>
<evidence type="ECO:0000313" key="1">
    <source>
        <dbReference type="EMBL" id="MXN46466.1"/>
    </source>
</evidence>
<dbReference type="PANTHER" id="PTHR43611">
    <property type="entry name" value="ALPHA-D-GLUCOSE 1-PHOSPHATE PHOSPHATASE"/>
    <property type="match status" value="1"/>
</dbReference>
<keyword evidence="1" id="KW-0378">Hydrolase</keyword>
<dbReference type="InterPro" id="IPR023214">
    <property type="entry name" value="HAD_sf"/>
</dbReference>
<evidence type="ECO:0000313" key="2">
    <source>
        <dbReference type="Proteomes" id="UP000435802"/>
    </source>
</evidence>
<dbReference type="RefSeq" id="WP_160860002.1">
    <property type="nucleotide sequence ID" value="NZ_WUMK01000005.1"/>
</dbReference>
<dbReference type="NCBIfam" id="TIGR01509">
    <property type="entry name" value="HAD-SF-IA-v3"/>
    <property type="match status" value="1"/>
</dbReference>
<dbReference type="AlphaFoldDB" id="A0A6N8SGN8"/>
<dbReference type="Pfam" id="PF00702">
    <property type="entry name" value="Hydrolase"/>
    <property type="match status" value="1"/>
</dbReference>
<dbReference type="InterPro" id="IPR036412">
    <property type="entry name" value="HAD-like_sf"/>
</dbReference>
<gene>
    <name evidence="1" type="ORF">GR138_14810</name>
</gene>
<reference evidence="1 2" key="1">
    <citation type="submission" date="2019-12" db="EMBL/GenBank/DDBJ databases">
        <title>Shinella kummerowiae sp. nov., a symbiotic bacterium isolated from root nodules of the herbal legume Kummerowia stipulacea.</title>
        <authorList>
            <person name="Gao J."/>
        </authorList>
    </citation>
    <scope>NUCLEOTIDE SEQUENCE [LARGE SCALE GENOMIC DNA]</scope>
    <source>
        <strain evidence="1 2">CCBAU 25048</strain>
    </source>
</reference>
<sequence>MKPNVVVFDIGGVLIDWNPAYLYRKLLPDEAAVSAFLSEVCTSAWNEQFDAGVPFADGIADLAGRHPDHAALIEAYWLRWHEMLGGEVPGTAGVLGRLKNAGVPVHAISNWSAETFPRAKEIYPFLGAFDVLIVSGTERLVKPDAAIFERFLERAGVRAEECIFIDDNAANIAAAAALGFHTEHFSTAEALEARLAALGLLAQAEKASA</sequence>
<keyword evidence="2" id="KW-1185">Reference proteome</keyword>
<accession>A0A6N8SGN8</accession>
<dbReference type="SUPFAM" id="SSF56784">
    <property type="entry name" value="HAD-like"/>
    <property type="match status" value="1"/>
</dbReference>
<dbReference type="SFLD" id="SFLDS00003">
    <property type="entry name" value="Haloacid_Dehalogenase"/>
    <property type="match status" value="1"/>
</dbReference>
<dbReference type="OrthoDB" id="9807742at2"/>
<dbReference type="PRINTS" id="PR00413">
    <property type="entry name" value="HADHALOGNASE"/>
</dbReference>
<dbReference type="Proteomes" id="UP000435802">
    <property type="component" value="Unassembled WGS sequence"/>
</dbReference>